<comment type="similarity">
    <text evidence="1">Belongs to the carnitine/choline acetyltransferase family.</text>
</comment>
<dbReference type="GO" id="GO:0005777">
    <property type="term" value="C:peroxisome"/>
    <property type="evidence" value="ECO:0007669"/>
    <property type="project" value="TreeGrafter"/>
</dbReference>
<dbReference type="PANTHER" id="PTHR22589">
    <property type="entry name" value="CARNITINE O-ACYLTRANSFERASE"/>
    <property type="match status" value="1"/>
</dbReference>
<dbReference type="Gene3D" id="3.30.559.70">
    <property type="entry name" value="Choline/Carnitine o-acyltransferase, domain 2"/>
    <property type="match status" value="1"/>
</dbReference>
<keyword evidence="6" id="KW-1185">Reference proteome</keyword>
<evidence type="ECO:0000256" key="1">
    <source>
        <dbReference type="ARBA" id="ARBA00005232"/>
    </source>
</evidence>
<keyword evidence="3" id="KW-0012">Acyltransferase</keyword>
<sequence length="663" mass="76292">MGCTSSYQHVLKQHVAGNSSDRGLVICRLFVAGDKGSVKYEGMDYHPNRSKIFLLKENEGKSFDHDPNLPPLPLPKLEETLECYFESLKPFAIPAELAISRKIVDEFKNGFGKTLQEIVEERSWSKKNWINDWWEKYRYHILRFPLYPYVVMGLPLPLQSVGVPENEDYSLKAAARCLYHKIEFWDLLRRERIRPVAPPDGMKYFSMEIFKRLFCTSRIPGEPFDRLDKHFKTVSEGECPTHGIIIAKGRIFQFNCVRLDGNLITPQEILSILHYIRGVIDTSVSSDNIPILTCDDRSSWAKNRKYLEELSRHNAQLLKIIESSVVMACLDNHSPKDYSESSQLALTGDFHSKWADRSNIMVIFRNGKISLIGEPSAYDGRCSISFAFFLLLGLLEMGEPDWYQVPTPILLSPVEHIFNLDERLRKEIVRVLNDCEARRDEITVSYKSFDNYGRKFIADNGMHWDSYTQMAIQLTYYKMHRKYPSTQETIQLRNFHNGRTDALKYFSEQTAEFLQIATNPKSTRKQIVDEFRKAAISHTKSRSTVKEGKGMDRHLFGLYCAAREGNWNIPELFHDPLFVRSGGHRKFTLSTSTSGFTAINIFTAPMVTDGYGVFYNVTINGINFIVTAWKTSPETSAHKFSSLLCESLREIKSLIKGDFESKL</sequence>
<dbReference type="AlphaFoldDB" id="A0A7R8UPY2"/>
<dbReference type="PROSITE" id="PS00439">
    <property type="entry name" value="ACYLTRANSF_C_1"/>
    <property type="match status" value="1"/>
</dbReference>
<dbReference type="GO" id="GO:0008458">
    <property type="term" value="F:carnitine O-octanoyltransferase activity"/>
    <property type="evidence" value="ECO:0007669"/>
    <property type="project" value="TreeGrafter"/>
</dbReference>
<evidence type="ECO:0000259" key="4">
    <source>
        <dbReference type="Pfam" id="PF00755"/>
    </source>
</evidence>
<dbReference type="PANTHER" id="PTHR22589:SF67">
    <property type="entry name" value="PEROXISOMAL CARNITINE O-OCTANOYLTRANSFERASE"/>
    <property type="match status" value="1"/>
</dbReference>
<name>A0A7R8UPY2_HERIL</name>
<evidence type="ECO:0000313" key="6">
    <source>
        <dbReference type="Proteomes" id="UP000594454"/>
    </source>
</evidence>
<dbReference type="SUPFAM" id="SSF52777">
    <property type="entry name" value="CoA-dependent acyltransferases"/>
    <property type="match status" value="2"/>
</dbReference>
<proteinExistence type="inferred from homology"/>
<dbReference type="OrthoDB" id="240216at2759"/>
<dbReference type="Gene3D" id="3.30.559.10">
    <property type="entry name" value="Chloramphenicol acetyltransferase-like domain"/>
    <property type="match status" value="1"/>
</dbReference>
<keyword evidence="2" id="KW-0808">Transferase</keyword>
<gene>
    <name evidence="5" type="ORF">HERILL_LOCUS7378</name>
</gene>
<protein>
    <recommendedName>
        <fullName evidence="4">Choline/carnitine acyltransferase domain-containing protein</fullName>
    </recommendedName>
</protein>
<evidence type="ECO:0000313" key="5">
    <source>
        <dbReference type="EMBL" id="CAD7084490.1"/>
    </source>
</evidence>
<feature type="domain" description="Choline/carnitine acyltransferase" evidence="4">
    <location>
        <begin position="72"/>
        <end position="645"/>
    </location>
</feature>
<evidence type="ECO:0000256" key="3">
    <source>
        <dbReference type="ARBA" id="ARBA00023315"/>
    </source>
</evidence>
<dbReference type="Pfam" id="PF00755">
    <property type="entry name" value="Carn_acyltransf"/>
    <property type="match status" value="1"/>
</dbReference>
<evidence type="ECO:0000256" key="2">
    <source>
        <dbReference type="ARBA" id="ARBA00022679"/>
    </source>
</evidence>
<dbReference type="InterPro" id="IPR039551">
    <property type="entry name" value="Cho/carn_acyl_trans"/>
</dbReference>
<dbReference type="InterPro" id="IPR042231">
    <property type="entry name" value="Cho/carn_acyl_trans_2"/>
</dbReference>
<accession>A0A7R8UPY2</accession>
<dbReference type="InParanoid" id="A0A7R8UPY2"/>
<organism evidence="5 6">
    <name type="scientific">Hermetia illucens</name>
    <name type="common">Black soldier fly</name>
    <dbReference type="NCBI Taxonomy" id="343691"/>
    <lineage>
        <taxon>Eukaryota</taxon>
        <taxon>Metazoa</taxon>
        <taxon>Ecdysozoa</taxon>
        <taxon>Arthropoda</taxon>
        <taxon>Hexapoda</taxon>
        <taxon>Insecta</taxon>
        <taxon>Pterygota</taxon>
        <taxon>Neoptera</taxon>
        <taxon>Endopterygota</taxon>
        <taxon>Diptera</taxon>
        <taxon>Brachycera</taxon>
        <taxon>Stratiomyomorpha</taxon>
        <taxon>Stratiomyidae</taxon>
        <taxon>Hermetiinae</taxon>
        <taxon>Hermetia</taxon>
    </lineage>
</organism>
<dbReference type="Proteomes" id="UP000594454">
    <property type="component" value="Chromosome 3"/>
</dbReference>
<dbReference type="EMBL" id="LR899011">
    <property type="protein sequence ID" value="CAD7084490.1"/>
    <property type="molecule type" value="Genomic_DNA"/>
</dbReference>
<dbReference type="InterPro" id="IPR023213">
    <property type="entry name" value="CAT-like_dom_sf"/>
</dbReference>
<dbReference type="InterPro" id="IPR000542">
    <property type="entry name" value="Carn_acyl_trans"/>
</dbReference>
<reference evidence="5 6" key="1">
    <citation type="submission" date="2020-11" db="EMBL/GenBank/DDBJ databases">
        <authorList>
            <person name="Wallbank WR R."/>
            <person name="Pardo Diaz C."/>
            <person name="Kozak K."/>
            <person name="Martin S."/>
            <person name="Jiggins C."/>
            <person name="Moest M."/>
            <person name="Warren A I."/>
            <person name="Generalovic N T."/>
            <person name="Byers J.R.P. K."/>
            <person name="Montejo-Kovacevich G."/>
            <person name="Yen C E."/>
        </authorList>
    </citation>
    <scope>NUCLEOTIDE SEQUENCE [LARGE SCALE GENOMIC DNA]</scope>
</reference>